<dbReference type="InterPro" id="IPR002110">
    <property type="entry name" value="Ankyrin_rpt"/>
</dbReference>
<evidence type="ECO:0000313" key="2">
    <source>
        <dbReference type="EMBL" id="VFT94285.1"/>
    </source>
</evidence>
<dbReference type="InterPro" id="IPR036770">
    <property type="entry name" value="Ankyrin_rpt-contain_sf"/>
</dbReference>
<sequence length="667" mass="72748">MSRSAKHSRQDSDVTTSSVASVLLSPDLMASIAQFQPSTYIDLHFFAKLHQSPNYFLKYKCDNIHAALSAWLTANADLRRLPKLCACSASMASIVMWHAIKSADFALLGALHTKIDRQMFVWNFIDIAATTNNLDVLSYLHEHRHAGCTSDALDHAIRQGNLAMLSALHQHHPTVGYRNSALQAAVKRGHVAVVTFLALHHLHSKAPCGCGRRQAAILFDDVAFKGHVELLPYLRLLGWRGSPAGLSRAVRQNRLDVVELLYEGMPCGNAIQTAADVGRLDILTWLHDHVPNDYNQESMKMDPTAANGHLDVLQYLHTHGATCTTEAMDLAAENGRWEVVQWLHQHRTEGCTIRTLQAAANQGNLDLLRCLYSHYSHIQALLNMVIVAANGHAEVLQFLHDHGATCTTDAMDLAAGNGHLDVFRWLERKRKEGCTAKAMDLAAGGNHEAMVTYLFESALVDPICTSHAMDSAAAGGHLDMLKWLHKHTTAGCTTDAMDRAAAAGHWVVVMWLFENCSVGGTELAPCLAAENGHLDLSKWLMETRKIPCSLDVASKVASIAANCGDVKFLAWLAVEYPQVVTSSLLQAAVAGGHKVAVTWGLDNIQGVCPGCVVRAAKGNIAIVFVLAMAPQRRCQQCATRQARTKDSVDVNVAVVEDQTKLAYVATD</sequence>
<keyword evidence="3" id="KW-1185">Reference proteome</keyword>
<dbReference type="Gene3D" id="1.25.40.20">
    <property type="entry name" value="Ankyrin repeat-containing domain"/>
    <property type="match status" value="4"/>
</dbReference>
<dbReference type="AlphaFoldDB" id="A0A485L8Q4"/>
<organism evidence="2 3">
    <name type="scientific">Aphanomyces stellatus</name>
    <dbReference type="NCBI Taxonomy" id="120398"/>
    <lineage>
        <taxon>Eukaryota</taxon>
        <taxon>Sar</taxon>
        <taxon>Stramenopiles</taxon>
        <taxon>Oomycota</taxon>
        <taxon>Saprolegniomycetes</taxon>
        <taxon>Saprolegniales</taxon>
        <taxon>Verrucalvaceae</taxon>
        <taxon>Aphanomyces</taxon>
    </lineage>
</organism>
<dbReference type="SUPFAM" id="SSF48403">
    <property type="entry name" value="Ankyrin repeat"/>
    <property type="match status" value="2"/>
</dbReference>
<reference evidence="1" key="2">
    <citation type="submission" date="2019-06" db="EMBL/GenBank/DDBJ databases">
        <title>Genomics analysis of Aphanomyces spp. identifies a new class of oomycete effector associated with host adaptation.</title>
        <authorList>
            <person name="Gaulin E."/>
        </authorList>
    </citation>
    <scope>NUCLEOTIDE SEQUENCE</scope>
    <source>
        <strain evidence="1">CBS 578.67</strain>
    </source>
</reference>
<dbReference type="Proteomes" id="UP000332933">
    <property type="component" value="Unassembled WGS sequence"/>
</dbReference>
<proteinExistence type="predicted"/>
<dbReference type="OrthoDB" id="90993at2759"/>
<evidence type="ECO:0000313" key="3">
    <source>
        <dbReference type="Proteomes" id="UP000332933"/>
    </source>
</evidence>
<dbReference type="PANTHER" id="PTHR46586:SF3">
    <property type="entry name" value="ANKYRIN REPEAT-CONTAINING PROTEIN"/>
    <property type="match status" value="1"/>
</dbReference>
<dbReference type="EMBL" id="VJMH01006184">
    <property type="protein sequence ID" value="KAF0691184.1"/>
    <property type="molecule type" value="Genomic_DNA"/>
</dbReference>
<dbReference type="EMBL" id="CAADRA010006205">
    <property type="protein sequence ID" value="VFT94285.1"/>
    <property type="molecule type" value="Genomic_DNA"/>
</dbReference>
<dbReference type="Pfam" id="PF13637">
    <property type="entry name" value="Ank_4"/>
    <property type="match status" value="1"/>
</dbReference>
<evidence type="ECO:0000313" key="1">
    <source>
        <dbReference type="EMBL" id="KAF0691184.1"/>
    </source>
</evidence>
<dbReference type="InterPro" id="IPR052050">
    <property type="entry name" value="SecEffector_AnkRepeat"/>
</dbReference>
<reference evidence="2 3" key="1">
    <citation type="submission" date="2019-03" db="EMBL/GenBank/DDBJ databases">
        <authorList>
            <person name="Gaulin E."/>
            <person name="Dumas B."/>
        </authorList>
    </citation>
    <scope>NUCLEOTIDE SEQUENCE [LARGE SCALE GENOMIC DNA]</scope>
    <source>
        <strain evidence="2">CBS 568.67</strain>
    </source>
</reference>
<gene>
    <name evidence="2" type="primary">Aste57867_17532</name>
    <name evidence="1" type="ORF">As57867_017472</name>
    <name evidence="2" type="ORF">ASTE57867_17532</name>
</gene>
<protein>
    <submittedName>
        <fullName evidence="2">Aste57867_17532 protein</fullName>
    </submittedName>
</protein>
<accession>A0A485L8Q4</accession>
<name>A0A485L8Q4_9STRA</name>
<dbReference type="PANTHER" id="PTHR46586">
    <property type="entry name" value="ANKYRIN REPEAT-CONTAINING PROTEIN"/>
    <property type="match status" value="1"/>
</dbReference>